<dbReference type="Proteomes" id="UP000297839">
    <property type="component" value="Unassembled WGS sequence"/>
</dbReference>
<proteinExistence type="predicted"/>
<evidence type="ECO:0000313" key="4">
    <source>
        <dbReference type="Proteomes" id="UP000297839"/>
    </source>
</evidence>
<dbReference type="EMBL" id="SMLK01000002">
    <property type="protein sequence ID" value="TFZ03782.1"/>
    <property type="molecule type" value="Genomic_DNA"/>
</dbReference>
<evidence type="ECO:0000256" key="1">
    <source>
        <dbReference type="SAM" id="Phobius"/>
    </source>
</evidence>
<keyword evidence="2" id="KW-0732">Signal</keyword>
<dbReference type="RefSeq" id="WP_135249406.1">
    <property type="nucleotide sequence ID" value="NZ_SMLK01000002.1"/>
</dbReference>
<accession>A0A4Z0BYL8</accession>
<evidence type="ECO:0000256" key="2">
    <source>
        <dbReference type="SAM" id="SignalP"/>
    </source>
</evidence>
<feature type="chain" id="PRO_5021373089" evidence="2">
    <location>
        <begin position="18"/>
        <end position="453"/>
    </location>
</feature>
<evidence type="ECO:0000313" key="3">
    <source>
        <dbReference type="EMBL" id="TFZ03782.1"/>
    </source>
</evidence>
<organism evidence="3 4">
    <name type="scientific">Ramlibacter humi</name>
    <dbReference type="NCBI Taxonomy" id="2530451"/>
    <lineage>
        <taxon>Bacteria</taxon>
        <taxon>Pseudomonadati</taxon>
        <taxon>Pseudomonadota</taxon>
        <taxon>Betaproteobacteria</taxon>
        <taxon>Burkholderiales</taxon>
        <taxon>Comamonadaceae</taxon>
        <taxon>Ramlibacter</taxon>
    </lineage>
</organism>
<sequence>MTRPLLILLLAPAAALAAALSAGDFAWRADIEAPSGGGLARVPLPAEALMQARSAGLADLRVFDTRGEPLPFAMRRPGAAAAAPVAGPELPAHVLTRTRGPSGAGGRSIQVRVKGAQGESAWVQFGGGGTTAGEPLQSVLFDVRQEKRAVTALRLQAELPANTPVRLSAFTSTDLADWQPLPLRGSLFRFEGAPELDNRTLALASPQMLQGRYLRLDWETAGVRVDSAIVLAAGEVPRERVAAALPAPTPVNGGLEWQLPTTVPIAALSLASTKPGTLVPVQVLGRRDPALPWTPIARATVFRLGPAGAENTNPPLTLAGATPRWLRVEALRGLPLGELSAGVEFEPVEVVYLASGPSRLAIGRADAPPADVPLATFAAALPGGGPDALPLARLGRIEQRAGEAAAPSWLPRGVTPATAALWSVLLLGVLVLAVVAARLMRQLKAAAPPSGEG</sequence>
<dbReference type="AlphaFoldDB" id="A0A4Z0BYL8"/>
<dbReference type="Pfam" id="PF13163">
    <property type="entry name" value="DUF3999"/>
    <property type="match status" value="1"/>
</dbReference>
<keyword evidence="1" id="KW-0812">Transmembrane</keyword>
<keyword evidence="4" id="KW-1185">Reference proteome</keyword>
<reference evidence="3 4" key="1">
    <citation type="submission" date="2019-03" db="EMBL/GenBank/DDBJ databases">
        <title>Ramlibacter sp. 18x22-1, whole genome shotgun sequence.</title>
        <authorList>
            <person name="Zhang X."/>
            <person name="Feng G."/>
            <person name="Zhu H."/>
        </authorList>
    </citation>
    <scope>NUCLEOTIDE SEQUENCE [LARGE SCALE GENOMIC DNA]</scope>
    <source>
        <strain evidence="3 4">18x22-1</strain>
    </source>
</reference>
<keyword evidence="1" id="KW-1133">Transmembrane helix</keyword>
<protein>
    <submittedName>
        <fullName evidence="3">DUF3999 family protein</fullName>
    </submittedName>
</protein>
<comment type="caution">
    <text evidence="3">The sequence shown here is derived from an EMBL/GenBank/DDBJ whole genome shotgun (WGS) entry which is preliminary data.</text>
</comment>
<feature type="transmembrane region" description="Helical" evidence="1">
    <location>
        <begin position="420"/>
        <end position="440"/>
    </location>
</feature>
<feature type="signal peptide" evidence="2">
    <location>
        <begin position="1"/>
        <end position="17"/>
    </location>
</feature>
<gene>
    <name evidence="3" type="ORF">EZ216_09005</name>
</gene>
<name>A0A4Z0BYL8_9BURK</name>
<dbReference type="InterPro" id="IPR025060">
    <property type="entry name" value="DUF3999"/>
</dbReference>
<dbReference type="OrthoDB" id="5405606at2"/>
<keyword evidence="1" id="KW-0472">Membrane</keyword>